<keyword evidence="5" id="KW-0418">Kinase</keyword>
<dbReference type="PRINTS" id="PR00344">
    <property type="entry name" value="BCTRLSENSOR"/>
</dbReference>
<dbReference type="CDD" id="cd00082">
    <property type="entry name" value="HisKA"/>
    <property type="match status" value="1"/>
</dbReference>
<dbReference type="InterPro" id="IPR000014">
    <property type="entry name" value="PAS"/>
</dbReference>
<dbReference type="InterPro" id="IPR000700">
    <property type="entry name" value="PAS-assoc_C"/>
</dbReference>
<protein>
    <recommendedName>
        <fullName evidence="2">histidine kinase</fullName>
        <ecNumber evidence="2">2.7.13.3</ecNumber>
    </recommendedName>
</protein>
<dbReference type="SMART" id="SM00086">
    <property type="entry name" value="PAC"/>
    <property type="match status" value="1"/>
</dbReference>
<evidence type="ECO:0000256" key="1">
    <source>
        <dbReference type="ARBA" id="ARBA00000085"/>
    </source>
</evidence>
<dbReference type="InterPro" id="IPR003661">
    <property type="entry name" value="HisK_dim/P_dom"/>
</dbReference>
<dbReference type="Pfam" id="PF13188">
    <property type="entry name" value="PAS_8"/>
    <property type="match status" value="1"/>
</dbReference>
<feature type="domain" description="PAS" evidence="8">
    <location>
        <begin position="228"/>
        <end position="265"/>
    </location>
</feature>
<gene>
    <name evidence="10" type="ORF">GCM10007924_15030</name>
</gene>
<dbReference type="NCBIfam" id="TIGR00229">
    <property type="entry name" value="sensory_box"/>
    <property type="match status" value="1"/>
</dbReference>
<sequence length="636" mass="70486">MWRKKSDKTKTRGRPSDNWVGNYLALVAGLVFIIGGLFFYIHDTLTEVEDNFRIDSFQTSARIDGIVERITGNIDNLERMNNATREEQVDAVQASLFLLLAVQSELTLNAGIVRDALDHNRLVYDDLMRWISEDVLALREILLVAEQGSGTFNRAQATRQLQESLHYILKMQSDLREATQFALAEQASRVRGFRGDMLMVLFITAILGATLAYSIYRRQKTTKELENSELRHRRIFENATEGIYQVDLDGNLMDANPALAGLLGFRNVADLLENVESLKKDVYLSDQIADTHLMLLSKGQYLIDEIHRWKRKDGALVWGAINAHTVFGDDGQALYYEGTFTDMNARVEAELSLRKAKESAELANRAKSEFLANMSHELRTPLNAIIGFSEILKAEAFGGLGHPNYKEYAGDIHSAGEHLLQVINDILDVAKIEAGQLQLFERKVDLNQVIKSGLRMLSVRADNAELQLIPEIAPDLPPILADETRIKQILVNLVSNAVKFTEPGGKITVRAKLLDTDQISVQVIDTGIGIAEKDIARVLSRFGQVQTTYARNNEGTGLGLTLVQLIAELHGAEFKLESVLEVGTTCTLIFPKERTQDLVPEGSNDKQGQVVASFPAGTATGAEAETPAPIAANGKV</sequence>
<evidence type="ECO:0000256" key="2">
    <source>
        <dbReference type="ARBA" id="ARBA00012438"/>
    </source>
</evidence>
<organism evidence="10 11">
    <name type="scientific">Sneathiella chinensis</name>
    <dbReference type="NCBI Taxonomy" id="349750"/>
    <lineage>
        <taxon>Bacteria</taxon>
        <taxon>Pseudomonadati</taxon>
        <taxon>Pseudomonadota</taxon>
        <taxon>Alphaproteobacteria</taxon>
        <taxon>Sneathiellales</taxon>
        <taxon>Sneathiellaceae</taxon>
        <taxon>Sneathiella</taxon>
    </lineage>
</organism>
<evidence type="ECO:0000256" key="4">
    <source>
        <dbReference type="ARBA" id="ARBA00022679"/>
    </source>
</evidence>
<dbReference type="InterPro" id="IPR036890">
    <property type="entry name" value="HATPase_C_sf"/>
</dbReference>
<feature type="transmembrane region" description="Helical" evidence="6">
    <location>
        <begin position="197"/>
        <end position="216"/>
    </location>
</feature>
<evidence type="ECO:0000256" key="6">
    <source>
        <dbReference type="SAM" id="Phobius"/>
    </source>
</evidence>
<comment type="caution">
    <text evidence="10">The sequence shown here is derived from an EMBL/GenBank/DDBJ whole genome shotgun (WGS) entry which is preliminary data.</text>
</comment>
<keyword evidence="6" id="KW-0812">Transmembrane</keyword>
<dbReference type="InterPro" id="IPR035965">
    <property type="entry name" value="PAS-like_dom_sf"/>
</dbReference>
<dbReference type="PROSITE" id="PS50112">
    <property type="entry name" value="PAS"/>
    <property type="match status" value="1"/>
</dbReference>
<feature type="domain" description="Histidine kinase" evidence="7">
    <location>
        <begin position="373"/>
        <end position="594"/>
    </location>
</feature>
<keyword evidence="6" id="KW-1133">Transmembrane helix</keyword>
<dbReference type="Proteomes" id="UP001161409">
    <property type="component" value="Unassembled WGS sequence"/>
</dbReference>
<dbReference type="CDD" id="cd00130">
    <property type="entry name" value="PAS"/>
    <property type="match status" value="1"/>
</dbReference>
<evidence type="ECO:0000259" key="8">
    <source>
        <dbReference type="PROSITE" id="PS50112"/>
    </source>
</evidence>
<keyword evidence="3" id="KW-0597">Phosphoprotein</keyword>
<dbReference type="EC" id="2.7.13.3" evidence="2"/>
<comment type="catalytic activity">
    <reaction evidence="1">
        <text>ATP + protein L-histidine = ADP + protein N-phospho-L-histidine.</text>
        <dbReference type="EC" id="2.7.13.3"/>
    </reaction>
</comment>
<evidence type="ECO:0000259" key="7">
    <source>
        <dbReference type="PROSITE" id="PS50109"/>
    </source>
</evidence>
<dbReference type="InterPro" id="IPR036097">
    <property type="entry name" value="HisK_dim/P_sf"/>
</dbReference>
<dbReference type="PROSITE" id="PS50113">
    <property type="entry name" value="PAC"/>
    <property type="match status" value="1"/>
</dbReference>
<dbReference type="InterPro" id="IPR003594">
    <property type="entry name" value="HATPase_dom"/>
</dbReference>
<name>A0ABQ5U4M8_9PROT</name>
<keyword evidence="11" id="KW-1185">Reference proteome</keyword>
<reference evidence="10" key="2">
    <citation type="submission" date="2023-01" db="EMBL/GenBank/DDBJ databases">
        <title>Draft genome sequence of Sneathiella chinensis strain NBRC 103408.</title>
        <authorList>
            <person name="Sun Q."/>
            <person name="Mori K."/>
        </authorList>
    </citation>
    <scope>NUCLEOTIDE SEQUENCE</scope>
    <source>
        <strain evidence="10">NBRC 103408</strain>
    </source>
</reference>
<proteinExistence type="predicted"/>
<dbReference type="SUPFAM" id="SSF47384">
    <property type="entry name" value="Homodimeric domain of signal transducing histidine kinase"/>
    <property type="match status" value="1"/>
</dbReference>
<dbReference type="PANTHER" id="PTHR43047">
    <property type="entry name" value="TWO-COMPONENT HISTIDINE PROTEIN KINASE"/>
    <property type="match status" value="1"/>
</dbReference>
<evidence type="ECO:0000313" key="11">
    <source>
        <dbReference type="Proteomes" id="UP001161409"/>
    </source>
</evidence>
<dbReference type="PANTHER" id="PTHR43047:SF72">
    <property type="entry name" value="OSMOSENSING HISTIDINE PROTEIN KINASE SLN1"/>
    <property type="match status" value="1"/>
</dbReference>
<dbReference type="EMBL" id="BSNF01000006">
    <property type="protein sequence ID" value="GLQ06282.1"/>
    <property type="molecule type" value="Genomic_DNA"/>
</dbReference>
<keyword evidence="6" id="KW-0472">Membrane</keyword>
<dbReference type="SUPFAM" id="SSF55874">
    <property type="entry name" value="ATPase domain of HSP90 chaperone/DNA topoisomerase II/histidine kinase"/>
    <property type="match status" value="1"/>
</dbReference>
<dbReference type="Gene3D" id="1.10.287.130">
    <property type="match status" value="1"/>
</dbReference>
<dbReference type="Gene3D" id="3.30.450.20">
    <property type="entry name" value="PAS domain"/>
    <property type="match status" value="1"/>
</dbReference>
<evidence type="ECO:0000256" key="5">
    <source>
        <dbReference type="ARBA" id="ARBA00022777"/>
    </source>
</evidence>
<reference evidence="10" key="1">
    <citation type="journal article" date="2014" name="Int. J. Syst. Evol. Microbiol.">
        <title>Complete genome of a new Firmicutes species belonging to the dominant human colonic microbiota ('Ruminococcus bicirculans') reveals two chromosomes and a selective capacity to utilize plant glucans.</title>
        <authorList>
            <consortium name="NISC Comparative Sequencing Program"/>
            <person name="Wegmann U."/>
            <person name="Louis P."/>
            <person name="Goesmann A."/>
            <person name="Henrissat B."/>
            <person name="Duncan S.H."/>
            <person name="Flint H.J."/>
        </authorList>
    </citation>
    <scope>NUCLEOTIDE SEQUENCE</scope>
    <source>
        <strain evidence="10">NBRC 103408</strain>
    </source>
</reference>
<dbReference type="SUPFAM" id="SSF55785">
    <property type="entry name" value="PYP-like sensor domain (PAS domain)"/>
    <property type="match status" value="1"/>
</dbReference>
<dbReference type="SMART" id="SM00388">
    <property type="entry name" value="HisKA"/>
    <property type="match status" value="1"/>
</dbReference>
<dbReference type="InterPro" id="IPR001610">
    <property type="entry name" value="PAC"/>
</dbReference>
<dbReference type="Gene3D" id="3.30.565.10">
    <property type="entry name" value="Histidine kinase-like ATPase, C-terminal domain"/>
    <property type="match status" value="1"/>
</dbReference>
<evidence type="ECO:0000313" key="10">
    <source>
        <dbReference type="EMBL" id="GLQ06282.1"/>
    </source>
</evidence>
<dbReference type="Pfam" id="PF02518">
    <property type="entry name" value="HATPase_c"/>
    <property type="match status" value="1"/>
</dbReference>
<evidence type="ECO:0000256" key="3">
    <source>
        <dbReference type="ARBA" id="ARBA00022553"/>
    </source>
</evidence>
<dbReference type="SMART" id="SM00387">
    <property type="entry name" value="HATPase_c"/>
    <property type="match status" value="1"/>
</dbReference>
<dbReference type="InterPro" id="IPR004358">
    <property type="entry name" value="Sig_transdc_His_kin-like_C"/>
</dbReference>
<dbReference type="Pfam" id="PF00512">
    <property type="entry name" value="HisKA"/>
    <property type="match status" value="1"/>
</dbReference>
<accession>A0ABQ5U4M8</accession>
<keyword evidence="4" id="KW-0808">Transferase</keyword>
<feature type="transmembrane region" description="Helical" evidence="6">
    <location>
        <begin position="20"/>
        <end position="41"/>
    </location>
</feature>
<dbReference type="PROSITE" id="PS50109">
    <property type="entry name" value="HIS_KIN"/>
    <property type="match status" value="1"/>
</dbReference>
<feature type="domain" description="PAC" evidence="9">
    <location>
        <begin position="303"/>
        <end position="355"/>
    </location>
</feature>
<dbReference type="SMART" id="SM00091">
    <property type="entry name" value="PAS"/>
    <property type="match status" value="1"/>
</dbReference>
<dbReference type="InterPro" id="IPR005467">
    <property type="entry name" value="His_kinase_dom"/>
</dbReference>
<evidence type="ECO:0000259" key="9">
    <source>
        <dbReference type="PROSITE" id="PS50113"/>
    </source>
</evidence>